<dbReference type="SUPFAM" id="SSF55961">
    <property type="entry name" value="Bet v1-like"/>
    <property type="match status" value="1"/>
</dbReference>
<organism evidence="1 2">
    <name type="scientific">Kitasatospora saccharophila</name>
    <dbReference type="NCBI Taxonomy" id="407973"/>
    <lineage>
        <taxon>Bacteria</taxon>
        <taxon>Bacillati</taxon>
        <taxon>Actinomycetota</taxon>
        <taxon>Actinomycetes</taxon>
        <taxon>Kitasatosporales</taxon>
        <taxon>Streptomycetaceae</taxon>
        <taxon>Kitasatospora</taxon>
    </lineage>
</organism>
<keyword evidence="2" id="KW-1185">Reference proteome</keyword>
<dbReference type="Proteomes" id="UP001500897">
    <property type="component" value="Unassembled WGS sequence"/>
</dbReference>
<name>A0ABN2WAW2_9ACTN</name>
<dbReference type="Gene3D" id="3.30.530.20">
    <property type="match status" value="1"/>
</dbReference>
<dbReference type="RefSeq" id="WP_344550489.1">
    <property type="nucleotide sequence ID" value="NZ_BAAANS010000004.1"/>
</dbReference>
<reference evidence="1 2" key="1">
    <citation type="journal article" date="2019" name="Int. J. Syst. Evol. Microbiol.">
        <title>The Global Catalogue of Microorganisms (GCM) 10K type strain sequencing project: providing services to taxonomists for standard genome sequencing and annotation.</title>
        <authorList>
            <consortium name="The Broad Institute Genomics Platform"/>
            <consortium name="The Broad Institute Genome Sequencing Center for Infectious Disease"/>
            <person name="Wu L."/>
            <person name="Ma J."/>
        </authorList>
    </citation>
    <scope>NUCLEOTIDE SEQUENCE [LARGE SCALE GENOMIC DNA]</scope>
    <source>
        <strain evidence="1 2">JCM 14559</strain>
    </source>
</reference>
<dbReference type="EMBL" id="BAAANS010000004">
    <property type="protein sequence ID" value="GAA2087858.1"/>
    <property type="molecule type" value="Genomic_DNA"/>
</dbReference>
<evidence type="ECO:0000313" key="2">
    <source>
        <dbReference type="Proteomes" id="UP001500897"/>
    </source>
</evidence>
<dbReference type="InterPro" id="IPR019587">
    <property type="entry name" value="Polyketide_cyclase/dehydratase"/>
</dbReference>
<comment type="caution">
    <text evidence="1">The sequence shown here is derived from an EMBL/GenBank/DDBJ whole genome shotgun (WGS) entry which is preliminary data.</text>
</comment>
<dbReference type="InterPro" id="IPR023393">
    <property type="entry name" value="START-like_dom_sf"/>
</dbReference>
<protein>
    <submittedName>
        <fullName evidence="1">SRPBCC family protein</fullName>
    </submittedName>
</protein>
<dbReference type="CDD" id="cd07812">
    <property type="entry name" value="SRPBCC"/>
    <property type="match status" value="1"/>
</dbReference>
<gene>
    <name evidence="1" type="ORF">GCM10009759_09580</name>
</gene>
<evidence type="ECO:0000313" key="1">
    <source>
        <dbReference type="EMBL" id="GAA2087858.1"/>
    </source>
</evidence>
<dbReference type="Pfam" id="PF10604">
    <property type="entry name" value="Polyketide_cyc2"/>
    <property type="match status" value="1"/>
</dbReference>
<proteinExistence type="predicted"/>
<accession>A0ABN2WAW2</accession>
<sequence length="145" mass="16083">MAQRQRLIDCPAAQVWNVLANARSYAQWVVGTQDVLDADEQWPEVGARLRFRVGLGPATLEDTCVVRICEPGRRLELEAAADPLGTARIAFSLVPWGNDTLLLLDEHPLRGIGARLENPLTELLLHLRNRRLLANLARNATRSSG</sequence>